<dbReference type="Pfam" id="PF19617">
    <property type="entry name" value="DUF6122"/>
    <property type="match status" value="1"/>
</dbReference>
<accession>A0A143HLF8</accession>
<dbReference type="Proteomes" id="UP000076077">
    <property type="component" value="Chromosome"/>
</dbReference>
<dbReference type="KEGG" id="mthd:A3224_06780"/>
<dbReference type="OrthoDB" id="289051at2"/>
<dbReference type="InterPro" id="IPR046125">
    <property type="entry name" value="DUF6122"/>
</dbReference>
<dbReference type="STRING" id="252514.A3224_06780"/>
<proteinExistence type="predicted"/>
<dbReference type="EMBL" id="CP014864">
    <property type="protein sequence ID" value="AMX02326.1"/>
    <property type="molecule type" value="Genomic_DNA"/>
</dbReference>
<sequence length="102" mass="11701">MFAYLHIALHFLVPVGIAWFFFRTDWKRAALIMLAANLVDLDHFLASPVYDPNRCSINFHPLHKMLPISLYGAMMFLPWKPVRYLGIGLVTHMLLDALDCGV</sequence>
<evidence type="ECO:0000313" key="1">
    <source>
        <dbReference type="EMBL" id="AMX02326.1"/>
    </source>
</evidence>
<gene>
    <name evidence="1" type="ORF">A3224_06780</name>
</gene>
<keyword evidence="2" id="KW-1185">Reference proteome</keyword>
<protein>
    <submittedName>
        <fullName evidence="1">Uncharacterized protein</fullName>
    </submittedName>
</protein>
<evidence type="ECO:0000313" key="2">
    <source>
        <dbReference type="Proteomes" id="UP000076077"/>
    </source>
</evidence>
<organism evidence="1 2">
    <name type="scientific">Microbulbifer thermotolerans</name>
    <dbReference type="NCBI Taxonomy" id="252514"/>
    <lineage>
        <taxon>Bacteria</taxon>
        <taxon>Pseudomonadati</taxon>
        <taxon>Pseudomonadota</taxon>
        <taxon>Gammaproteobacteria</taxon>
        <taxon>Cellvibrionales</taxon>
        <taxon>Microbulbiferaceae</taxon>
        <taxon>Microbulbifer</taxon>
    </lineage>
</organism>
<dbReference type="GeneID" id="76607752"/>
<dbReference type="AlphaFoldDB" id="A0A143HLF8"/>
<name>A0A143HLF8_MICTH</name>
<dbReference type="RefSeq" id="WP_067152820.1">
    <property type="nucleotide sequence ID" value="NZ_CP014864.1"/>
</dbReference>
<reference evidence="2" key="1">
    <citation type="submission" date="2016-03" db="EMBL/GenBank/DDBJ databases">
        <authorList>
            <person name="Lee Y.-S."/>
            <person name="Choi Y.-L."/>
        </authorList>
    </citation>
    <scope>NUCLEOTIDE SEQUENCE [LARGE SCALE GENOMIC DNA]</scope>
    <source>
        <strain evidence="2">DAU221</strain>
    </source>
</reference>